<name>A0A069CVD5_WEIOS</name>
<gene>
    <name evidence="1" type="ORF">WOSG25_090240</name>
</gene>
<protein>
    <submittedName>
        <fullName evidence="1">Uncharacterized protein</fullName>
    </submittedName>
</protein>
<evidence type="ECO:0000313" key="2">
    <source>
        <dbReference type="Proteomes" id="UP000030643"/>
    </source>
</evidence>
<evidence type="ECO:0000313" key="1">
    <source>
        <dbReference type="EMBL" id="GAK31327.1"/>
    </source>
</evidence>
<organism evidence="1 2">
    <name type="scientific">Weissella oryzae (strain DSM 25784 / JCM 18191 / LMG 30913 / SG25)</name>
    <dbReference type="NCBI Taxonomy" id="1329250"/>
    <lineage>
        <taxon>Bacteria</taxon>
        <taxon>Bacillati</taxon>
        <taxon>Bacillota</taxon>
        <taxon>Bacilli</taxon>
        <taxon>Lactobacillales</taxon>
        <taxon>Lactobacillaceae</taxon>
        <taxon>Weissella</taxon>
    </lineage>
</organism>
<dbReference type="RefSeq" id="WP_027699323.1">
    <property type="nucleotide sequence ID" value="NZ_DF820492.1"/>
</dbReference>
<dbReference type="Proteomes" id="UP000030643">
    <property type="component" value="Unassembled WGS sequence"/>
</dbReference>
<dbReference type="eggNOG" id="ENOG503326P">
    <property type="taxonomic scope" value="Bacteria"/>
</dbReference>
<dbReference type="STRING" id="1329250.WOSG25_090240"/>
<proteinExistence type="predicted"/>
<sequence length="151" mass="17144">MRYSRPTERRTKAIDFPAGYHDVRIADVTATTAKNKETQMFVLKLIGSLSEVGYYNLTFGNSMTDENIGFILASIEDHGVEIPDIDFAYNRQTVDFLNGKQAYIKVTTERYRGTDKGRVDEFVTAAEFNKHRKNNDEAAESVEADEADLNF</sequence>
<accession>A0A069CVD5</accession>
<dbReference type="OrthoDB" id="2194736at2"/>
<reference evidence="2" key="1">
    <citation type="journal article" date="2014" name="Genome Announc.">
        <title>Draft genome sequence of Weissella oryzae SG25T, isolated from fermented rice grains.</title>
        <authorList>
            <person name="Tanizawa Y."/>
            <person name="Fujisawa T."/>
            <person name="Mochizuki T."/>
            <person name="Kaminuma E."/>
            <person name="Suzuki Y."/>
            <person name="Nakamura Y."/>
            <person name="Tohno M."/>
        </authorList>
    </citation>
    <scope>NUCLEOTIDE SEQUENCE [LARGE SCALE GENOMIC DNA]</scope>
    <source>
        <strain evidence="2">DSM 25784 / JCM 18191 / LMG 30913 / SG25</strain>
    </source>
</reference>
<dbReference type="EMBL" id="DF820492">
    <property type="protein sequence ID" value="GAK31327.1"/>
    <property type="molecule type" value="Genomic_DNA"/>
</dbReference>
<keyword evidence="2" id="KW-1185">Reference proteome</keyword>
<dbReference type="AlphaFoldDB" id="A0A069CVD5"/>